<organism evidence="1 3">
    <name type="scientific">Methylovulum psychrotolerans</name>
    <dbReference type="NCBI Taxonomy" id="1704499"/>
    <lineage>
        <taxon>Bacteria</taxon>
        <taxon>Pseudomonadati</taxon>
        <taxon>Pseudomonadota</taxon>
        <taxon>Gammaproteobacteria</taxon>
        <taxon>Methylococcales</taxon>
        <taxon>Methylococcaceae</taxon>
        <taxon>Methylovulum</taxon>
    </lineage>
</organism>
<evidence type="ECO:0000313" key="1">
    <source>
        <dbReference type="EMBL" id="POZ50403.1"/>
    </source>
</evidence>
<protein>
    <recommendedName>
        <fullName evidence="4">IS1634 family transposase</fullName>
    </recommendedName>
</protein>
<dbReference type="Proteomes" id="UP000237423">
    <property type="component" value="Unassembled WGS sequence"/>
</dbReference>
<dbReference type="EMBL" id="PGFZ01000005">
    <property type="protein sequence ID" value="POZ51555.1"/>
    <property type="molecule type" value="Genomic_DNA"/>
</dbReference>
<dbReference type="EMBL" id="PGFZ01000011">
    <property type="protein sequence ID" value="POZ50403.1"/>
    <property type="molecule type" value="Genomic_DNA"/>
</dbReference>
<accession>A0A2S5CHV9</accession>
<dbReference type="AlphaFoldDB" id="A0A2S5CHV9"/>
<gene>
    <name evidence="2" type="ORF">AADEFJLK_02422</name>
    <name evidence="1" type="ORF">AADEFJLK_03816</name>
</gene>
<dbReference type="PANTHER" id="PTHR34614:SF2">
    <property type="entry name" value="TRANSPOSASE IS4-LIKE DOMAIN-CONTAINING PROTEIN"/>
    <property type="match status" value="1"/>
</dbReference>
<name>A0A2S5CHV9_9GAMM</name>
<dbReference type="NCBIfam" id="NF033559">
    <property type="entry name" value="transpos_IS1634"/>
    <property type="match status" value="1"/>
</dbReference>
<dbReference type="PANTHER" id="PTHR34614">
    <property type="match status" value="1"/>
</dbReference>
<evidence type="ECO:0000313" key="2">
    <source>
        <dbReference type="EMBL" id="POZ51555.1"/>
    </source>
</evidence>
<comment type="caution">
    <text evidence="1">The sequence shown here is derived from an EMBL/GenBank/DDBJ whole genome shotgun (WGS) entry which is preliminary data.</text>
</comment>
<reference evidence="1 3" key="1">
    <citation type="submission" date="2017-11" db="EMBL/GenBank/DDBJ databases">
        <title>Draft Genome Sequence of Methylobacter psychrotolerans Sph1T, an Obligate Methanotroph from Low-Temperature Environments.</title>
        <authorList>
            <person name="Oshkin I.Y."/>
            <person name="Miroshnikov K."/>
            <person name="Belova S.E."/>
            <person name="Korzhenkov A."/>
            <person name="Toshchakov S.V."/>
            <person name="Dedysh S.N."/>
        </authorList>
    </citation>
    <scope>NUCLEOTIDE SEQUENCE [LARGE SCALE GENOMIC DNA]</scope>
    <source>
        <strain evidence="1 3">Sph1</strain>
    </source>
</reference>
<proteinExistence type="predicted"/>
<sequence>MARFDGNQRRDFGCLRRRGWRVRKPTLVRGEEGVIRITKGYSRDHRPDLNQAVLQLVCERQAGIPILMQALDGNNSDKASFREMAQAHTGQMRSGFGVEILVADSALYTAGTLKGLEGIGWVTRVPETLELACAVIRDVAPDLMADPSQTAYRGVCTDYAGVRQRWVVVYSPEARRRALKTVGKRCLKQSTDELGRFGKLYGQDFACEADACKALAAFEKNLKMTCVTDAHIQAEPRFSSKGRPAQGRGSDFFVYRIGGGMTTLL</sequence>
<dbReference type="InterPro" id="IPR047654">
    <property type="entry name" value="IS1634_transpos"/>
</dbReference>
<evidence type="ECO:0000313" key="3">
    <source>
        <dbReference type="Proteomes" id="UP000237423"/>
    </source>
</evidence>
<evidence type="ECO:0008006" key="4">
    <source>
        <dbReference type="Google" id="ProtNLM"/>
    </source>
</evidence>